<dbReference type="SUPFAM" id="SSF46785">
    <property type="entry name" value="Winged helix' DNA-binding domain"/>
    <property type="match status" value="1"/>
</dbReference>
<accession>A0A916Q6N3</accession>
<dbReference type="PANTHER" id="PTHR18964">
    <property type="entry name" value="ROK (REPRESSOR, ORF, KINASE) FAMILY"/>
    <property type="match status" value="1"/>
</dbReference>
<dbReference type="Proteomes" id="UP000613208">
    <property type="component" value="Unassembled WGS sequence"/>
</dbReference>
<keyword evidence="5" id="KW-1185">Reference proteome</keyword>
<proteinExistence type="inferred from homology"/>
<dbReference type="GO" id="GO:0042732">
    <property type="term" value="P:D-xylose metabolic process"/>
    <property type="evidence" value="ECO:0007669"/>
    <property type="project" value="UniProtKB-KW"/>
</dbReference>
<name>A0A916Q6N3_9FIRM</name>
<dbReference type="SUPFAM" id="SSF53067">
    <property type="entry name" value="Actin-like ATPase domain"/>
    <property type="match status" value="2"/>
</dbReference>
<dbReference type="Gene3D" id="1.10.10.10">
    <property type="entry name" value="Winged helix-like DNA-binding domain superfamily/Winged helix DNA-binding domain"/>
    <property type="match status" value="1"/>
</dbReference>
<evidence type="ECO:0000313" key="4">
    <source>
        <dbReference type="EMBL" id="GFO84016.1"/>
    </source>
</evidence>
<comment type="function">
    <text evidence="1">Transcriptional repressor of xylose-utilizing enzymes.</text>
</comment>
<evidence type="ECO:0000313" key="5">
    <source>
        <dbReference type="Proteomes" id="UP000613208"/>
    </source>
</evidence>
<dbReference type="Pfam" id="PF00480">
    <property type="entry name" value="ROK"/>
    <property type="match status" value="1"/>
</dbReference>
<comment type="caution">
    <text evidence="4">The sequence shown here is derived from an EMBL/GenBank/DDBJ whole genome shotgun (WGS) entry which is preliminary data.</text>
</comment>
<evidence type="ECO:0000256" key="2">
    <source>
        <dbReference type="ARBA" id="ARBA00006479"/>
    </source>
</evidence>
<organism evidence="4 5">
    <name type="scientific">Anaerostipes butyraticus</name>
    <dbReference type="NCBI Taxonomy" id="645466"/>
    <lineage>
        <taxon>Bacteria</taxon>
        <taxon>Bacillati</taxon>
        <taxon>Bacillota</taxon>
        <taxon>Clostridia</taxon>
        <taxon>Lachnospirales</taxon>
        <taxon>Lachnospiraceae</taxon>
        <taxon>Anaerostipes</taxon>
    </lineage>
</organism>
<protein>
    <submittedName>
        <fullName evidence="4">N-acetylglucosamine repressor</fullName>
    </submittedName>
</protein>
<dbReference type="InterPro" id="IPR000600">
    <property type="entry name" value="ROK"/>
</dbReference>
<dbReference type="EMBL" id="BLYI01000006">
    <property type="protein sequence ID" value="GFO84016.1"/>
    <property type="molecule type" value="Genomic_DNA"/>
</dbReference>
<evidence type="ECO:0000256" key="3">
    <source>
        <dbReference type="ARBA" id="ARBA00022629"/>
    </source>
</evidence>
<dbReference type="Gene3D" id="3.30.420.40">
    <property type="match status" value="2"/>
</dbReference>
<keyword evidence="3" id="KW-0859">Xylose metabolism</keyword>
<dbReference type="AlphaFoldDB" id="A0A916Q6N3"/>
<dbReference type="RefSeq" id="WP_201309760.1">
    <property type="nucleotide sequence ID" value="NZ_BLYI01000006.1"/>
</dbReference>
<dbReference type="InterPro" id="IPR036388">
    <property type="entry name" value="WH-like_DNA-bd_sf"/>
</dbReference>
<dbReference type="InterPro" id="IPR036390">
    <property type="entry name" value="WH_DNA-bd_sf"/>
</dbReference>
<reference evidence="4" key="1">
    <citation type="submission" date="2020-06" db="EMBL/GenBank/DDBJ databases">
        <title>Characterization of fructooligosaccharide metabolism and fructooligosaccharide-degrading enzymes in human commensal butyrate producers.</title>
        <authorList>
            <person name="Tanno H."/>
            <person name="Fujii T."/>
            <person name="Hirano K."/>
            <person name="Maeno S."/>
            <person name="Tonozuka T."/>
            <person name="Sakamoto M."/>
            <person name="Ohkuma M."/>
            <person name="Tochio T."/>
            <person name="Endo A."/>
        </authorList>
    </citation>
    <scope>NUCLEOTIDE SEQUENCE</scope>
    <source>
        <strain evidence="4">JCM 17466</strain>
    </source>
</reference>
<gene>
    <name evidence="4" type="ORF">ANBU17_03630</name>
</gene>
<keyword evidence="3" id="KW-0119">Carbohydrate metabolism</keyword>
<comment type="similarity">
    <text evidence="2">Belongs to the ROK (NagC/XylR) family.</text>
</comment>
<sequence>MGNKKQQSQMEMKIENRRAVMEQVKDEEYVSRASLARELRMSPTSMSRICGDLMELGLIHEIQKAESAGVGRKAVWLKKNPDAFYSLGILIRQDFIGCIIADYGEKMIFQKKWEEEVPQNSRRLIETVAQHIKEVETQQPAFFKKVEAVGISFPGIIDVKTGMIRYSDLFGWENTAFAVPLSEMIGIPCYMARDIKASVIEEYHCGGRKEKSIGFLSLSQEVGAAWIQDGNIINGADGICGEIGHKTVIFHGRKCTCGKQGCAAAYLTEASILKQAEESGHFCASLFQLAQAYERKESWAETLLQKTAEIAALLVEDMIVWNNPEKIVLGGRTVRLFPELLDLVQEEVAKSNAGFPAAARIEGSINPGNESMMGAAYIAMDENEKVKINSLKEM</sequence>
<dbReference type="PANTHER" id="PTHR18964:SF149">
    <property type="entry name" value="BIFUNCTIONAL UDP-N-ACETYLGLUCOSAMINE 2-EPIMERASE_N-ACETYLMANNOSAMINE KINASE"/>
    <property type="match status" value="1"/>
</dbReference>
<dbReference type="InterPro" id="IPR043129">
    <property type="entry name" value="ATPase_NBD"/>
</dbReference>
<evidence type="ECO:0000256" key="1">
    <source>
        <dbReference type="ARBA" id="ARBA00002486"/>
    </source>
</evidence>